<protein>
    <submittedName>
        <fullName evidence="1">Uncharacterized protein</fullName>
    </submittedName>
</protein>
<gene>
    <name evidence="1" type="ORF">MLD38_025364</name>
</gene>
<dbReference type="Proteomes" id="UP001057402">
    <property type="component" value="Chromosome 7"/>
</dbReference>
<organism evidence="1 2">
    <name type="scientific">Melastoma candidum</name>
    <dbReference type="NCBI Taxonomy" id="119954"/>
    <lineage>
        <taxon>Eukaryota</taxon>
        <taxon>Viridiplantae</taxon>
        <taxon>Streptophyta</taxon>
        <taxon>Embryophyta</taxon>
        <taxon>Tracheophyta</taxon>
        <taxon>Spermatophyta</taxon>
        <taxon>Magnoliopsida</taxon>
        <taxon>eudicotyledons</taxon>
        <taxon>Gunneridae</taxon>
        <taxon>Pentapetalae</taxon>
        <taxon>rosids</taxon>
        <taxon>malvids</taxon>
        <taxon>Myrtales</taxon>
        <taxon>Melastomataceae</taxon>
        <taxon>Melastomatoideae</taxon>
        <taxon>Melastomateae</taxon>
        <taxon>Melastoma</taxon>
    </lineage>
</organism>
<name>A0ACB9NVL1_9MYRT</name>
<evidence type="ECO:0000313" key="2">
    <source>
        <dbReference type="Proteomes" id="UP001057402"/>
    </source>
</evidence>
<proteinExistence type="predicted"/>
<dbReference type="EMBL" id="CM042886">
    <property type="protein sequence ID" value="KAI4340538.1"/>
    <property type="molecule type" value="Genomic_DNA"/>
</dbReference>
<evidence type="ECO:0000313" key="1">
    <source>
        <dbReference type="EMBL" id="KAI4340538.1"/>
    </source>
</evidence>
<reference evidence="2" key="1">
    <citation type="journal article" date="2023" name="Front. Plant Sci.">
        <title>Chromosomal-level genome assembly of Melastoma candidum provides insights into trichome evolution.</title>
        <authorList>
            <person name="Zhong Y."/>
            <person name="Wu W."/>
            <person name="Sun C."/>
            <person name="Zou P."/>
            <person name="Liu Y."/>
            <person name="Dai S."/>
            <person name="Zhou R."/>
        </authorList>
    </citation>
    <scope>NUCLEOTIDE SEQUENCE [LARGE SCALE GENOMIC DNA]</scope>
</reference>
<sequence length="671" mass="72896">MPSSTPPPSASSTHPHDLVSRLSSPDVDLQLKSLREVKNQIIGNRTKKLFYIKLGAVPAVSSVLSRASSFGCDSSRRSNLLIQSAAALGSFACGLEAGVQAVVDAGALPHLLRLLSSSDGKVVDSGARSLKLIYQSPIAPKYDFLDDGNRKFLLALLNSKNEIVMGFGCGIITHSCRTSAEQKALCNAGVLDKLIDFFDGSVSQRDASLESLTALLKNNCDITAKFVEFDSGKALDLIIKFTLDKSLKTRLLACCCLIMIRNVSSSYLNGMDIERKLMSYLLELLKDTGQVGDDAAFALASLVEGKEDLQKVAFETGAIDEICRHLQRGVSCSQRYRGLLIALTNICAKLEICRSRLFSSQALSSVRDALRRDCDDVKTAACDCLRSLSRSVKNLSAGYFMNESFIGPLLELLHDPSLPVQLAALRAVSNMVVDFTQHKSYFLQAGGIKLLVQLSMSMDSALRTHSVWALKNYMFLADCKFKEAVFNELPASSLVSLICDPEISVREQALGLVRNITDGSPESYDYILSEDGVILDAIGRQLRYASETEHNIQGLYALSNIASVSESHKDIVMQQLLQNAGTSDEPFIMEVLCCDDSRLRTAVLWIIINLTSPSSGAPGRSVKLCAVGVLSRLKCLVSDPCLEVKLRAKAALGQCMNMGEGQVEAIGFIIK</sequence>
<keyword evidence="2" id="KW-1185">Reference proteome</keyword>
<accession>A0ACB9NVL1</accession>
<comment type="caution">
    <text evidence="1">The sequence shown here is derived from an EMBL/GenBank/DDBJ whole genome shotgun (WGS) entry which is preliminary data.</text>
</comment>